<organism evidence="2 3">
    <name type="scientific">Phialemonium thermophilum</name>
    <dbReference type="NCBI Taxonomy" id="223376"/>
    <lineage>
        <taxon>Eukaryota</taxon>
        <taxon>Fungi</taxon>
        <taxon>Dikarya</taxon>
        <taxon>Ascomycota</taxon>
        <taxon>Pezizomycotina</taxon>
        <taxon>Sordariomycetes</taxon>
        <taxon>Sordariomycetidae</taxon>
        <taxon>Cephalothecales</taxon>
        <taxon>Cephalothecaceae</taxon>
        <taxon>Phialemonium</taxon>
    </lineage>
</organism>
<evidence type="ECO:0000313" key="3">
    <source>
        <dbReference type="Proteomes" id="UP001586593"/>
    </source>
</evidence>
<name>A0ABR3VT23_9PEZI</name>
<dbReference type="EMBL" id="JAZHXJ010001457">
    <property type="protein sequence ID" value="KAL1844799.1"/>
    <property type="molecule type" value="Genomic_DNA"/>
</dbReference>
<keyword evidence="1" id="KW-0472">Membrane</keyword>
<keyword evidence="3" id="KW-1185">Reference proteome</keyword>
<keyword evidence="1" id="KW-0812">Transmembrane</keyword>
<evidence type="ECO:0000256" key="1">
    <source>
        <dbReference type="SAM" id="Phobius"/>
    </source>
</evidence>
<feature type="transmembrane region" description="Helical" evidence="1">
    <location>
        <begin position="78"/>
        <end position="96"/>
    </location>
</feature>
<reference evidence="2 3" key="1">
    <citation type="journal article" date="2024" name="Commun. Biol.">
        <title>Comparative genomic analysis of thermophilic fungi reveals convergent evolutionary adaptations and gene losses.</title>
        <authorList>
            <person name="Steindorff A.S."/>
            <person name="Aguilar-Pontes M.V."/>
            <person name="Robinson A.J."/>
            <person name="Andreopoulos B."/>
            <person name="LaButti K."/>
            <person name="Kuo A."/>
            <person name="Mondo S."/>
            <person name="Riley R."/>
            <person name="Otillar R."/>
            <person name="Haridas S."/>
            <person name="Lipzen A."/>
            <person name="Grimwood J."/>
            <person name="Schmutz J."/>
            <person name="Clum A."/>
            <person name="Reid I.D."/>
            <person name="Moisan M.C."/>
            <person name="Butler G."/>
            <person name="Nguyen T.T.M."/>
            <person name="Dewar K."/>
            <person name="Conant G."/>
            <person name="Drula E."/>
            <person name="Henrissat B."/>
            <person name="Hansel C."/>
            <person name="Singer S."/>
            <person name="Hutchinson M.I."/>
            <person name="de Vries R.P."/>
            <person name="Natvig D.O."/>
            <person name="Powell A.J."/>
            <person name="Tsang A."/>
            <person name="Grigoriev I.V."/>
        </authorList>
    </citation>
    <scope>NUCLEOTIDE SEQUENCE [LARGE SCALE GENOMIC DNA]</scope>
    <source>
        <strain evidence="2 3">ATCC 24622</strain>
    </source>
</reference>
<feature type="transmembrane region" description="Helical" evidence="1">
    <location>
        <begin position="51"/>
        <end position="71"/>
    </location>
</feature>
<dbReference type="Proteomes" id="UP001586593">
    <property type="component" value="Unassembled WGS sequence"/>
</dbReference>
<protein>
    <recommendedName>
        <fullName evidence="4">Secreted protein</fullName>
    </recommendedName>
</protein>
<proteinExistence type="predicted"/>
<keyword evidence="1" id="KW-1133">Transmembrane helix</keyword>
<accession>A0ABR3VT23</accession>
<evidence type="ECO:0008006" key="4">
    <source>
        <dbReference type="Google" id="ProtNLM"/>
    </source>
</evidence>
<gene>
    <name evidence="2" type="ORF">VTK73DRAFT_1774</name>
</gene>
<sequence>MCSFAAVVRMLFLQYLHCWISGGSSSGRPVAKVSRDASSRGFTTGPGDGAAALLLALAAFLDFFSMAAMGAPSFQFPGLLYFGTGFFSFIIPDAFFPPFPAAWFFEEATLMVVSSSVDGNSHG</sequence>
<comment type="caution">
    <text evidence="2">The sequence shown here is derived from an EMBL/GenBank/DDBJ whole genome shotgun (WGS) entry which is preliminary data.</text>
</comment>
<evidence type="ECO:0000313" key="2">
    <source>
        <dbReference type="EMBL" id="KAL1844799.1"/>
    </source>
</evidence>